<accession>A0ABY5DF22</accession>
<dbReference type="InterPro" id="IPR014721">
    <property type="entry name" value="Ribsml_uS5_D2-typ_fold_subgr"/>
</dbReference>
<evidence type="ECO:0008006" key="4">
    <source>
        <dbReference type="Google" id="ProtNLM"/>
    </source>
</evidence>
<dbReference type="EMBL" id="CP099837">
    <property type="protein sequence ID" value="USY22545.1"/>
    <property type="molecule type" value="Genomic_DNA"/>
</dbReference>
<feature type="region of interest" description="Disordered" evidence="1">
    <location>
        <begin position="133"/>
        <end position="155"/>
    </location>
</feature>
<dbReference type="SUPFAM" id="SSF54211">
    <property type="entry name" value="Ribosomal protein S5 domain 2-like"/>
    <property type="match status" value="1"/>
</dbReference>
<name>A0ABY5DF22_9ACTN</name>
<gene>
    <name evidence="2" type="ORF">NE857_13570</name>
</gene>
<evidence type="ECO:0000256" key="1">
    <source>
        <dbReference type="SAM" id="MobiDB-lite"/>
    </source>
</evidence>
<dbReference type="Proteomes" id="UP001055940">
    <property type="component" value="Chromosome"/>
</dbReference>
<proteinExistence type="predicted"/>
<evidence type="ECO:0000313" key="3">
    <source>
        <dbReference type="Proteomes" id="UP001055940"/>
    </source>
</evidence>
<evidence type="ECO:0000313" key="2">
    <source>
        <dbReference type="EMBL" id="USY22545.1"/>
    </source>
</evidence>
<feature type="compositionally biased region" description="Pro residues" evidence="1">
    <location>
        <begin position="146"/>
        <end position="155"/>
    </location>
</feature>
<sequence length="155" mass="17298">MPLSPGSPLPPLPRPVTGVFVTNVMWTACPGYYALVWLDAEPTHNGTDFEFVDALPPTCPHPDEPLPAVFRQYFAQGVRETLEARGRGRSPYATRIVLRDAVWDEVNSNPWSFEVAARHAAREILDCVWEERGPRRAGRNAKPDRPVPPMPSARA</sequence>
<dbReference type="Gene3D" id="3.30.230.10">
    <property type="match status" value="1"/>
</dbReference>
<dbReference type="InterPro" id="IPR020568">
    <property type="entry name" value="Ribosomal_Su5_D2-typ_SF"/>
</dbReference>
<dbReference type="RefSeq" id="WP_254421317.1">
    <property type="nucleotide sequence ID" value="NZ_BAAAJB010000031.1"/>
</dbReference>
<keyword evidence="3" id="KW-1185">Reference proteome</keyword>
<protein>
    <recommendedName>
        <fullName evidence="4">Translation elongation factor EFG/EF2 domain-containing protein</fullName>
    </recommendedName>
</protein>
<reference evidence="2" key="1">
    <citation type="submission" date="2022-06" db="EMBL/GenBank/DDBJ databases">
        <authorList>
            <person name="Ping M."/>
        </authorList>
    </citation>
    <scope>NUCLEOTIDE SEQUENCE</scope>
    <source>
        <strain evidence="2">JCM11759T</strain>
    </source>
</reference>
<organism evidence="2 3">
    <name type="scientific">Nocardiopsis exhalans</name>
    <dbReference type="NCBI Taxonomy" id="163604"/>
    <lineage>
        <taxon>Bacteria</taxon>
        <taxon>Bacillati</taxon>
        <taxon>Actinomycetota</taxon>
        <taxon>Actinomycetes</taxon>
        <taxon>Streptosporangiales</taxon>
        <taxon>Nocardiopsidaceae</taxon>
        <taxon>Nocardiopsis</taxon>
    </lineage>
</organism>